<sequence>METTYLLNYITSFQALSTLNWQKLRVSLKVEDSDLTVISEQTLEKLRKNHEKIAPSTLSLSLSLSVNIPRIIVAKGCCPHLLDMEWLESLAIREFKYYANARRCLPLIWVAAQDN</sequence>
<comment type="caution">
    <text evidence="1">The sequence shown here is derived from an EMBL/GenBank/DDBJ whole genome shotgun (WGS) entry which is preliminary data.</text>
</comment>
<protein>
    <submittedName>
        <fullName evidence="1">Uncharacterized protein</fullName>
    </submittedName>
</protein>
<evidence type="ECO:0000313" key="2">
    <source>
        <dbReference type="Proteomes" id="UP000054632"/>
    </source>
</evidence>
<dbReference type="Proteomes" id="UP000054632">
    <property type="component" value="Unassembled WGS sequence"/>
</dbReference>
<name>A0A0V1EGX2_TRIPS</name>
<organism evidence="1 2">
    <name type="scientific">Trichinella pseudospiralis</name>
    <name type="common">Parasitic roundworm</name>
    <dbReference type="NCBI Taxonomy" id="6337"/>
    <lineage>
        <taxon>Eukaryota</taxon>
        <taxon>Metazoa</taxon>
        <taxon>Ecdysozoa</taxon>
        <taxon>Nematoda</taxon>
        <taxon>Enoplea</taxon>
        <taxon>Dorylaimia</taxon>
        <taxon>Trichinellida</taxon>
        <taxon>Trichinellidae</taxon>
        <taxon>Trichinella</taxon>
    </lineage>
</organism>
<accession>A0A0V1EGX2</accession>
<dbReference type="EMBL" id="JYDR01000039">
    <property type="protein sequence ID" value="KRY72982.1"/>
    <property type="molecule type" value="Genomic_DNA"/>
</dbReference>
<evidence type="ECO:0000313" key="1">
    <source>
        <dbReference type="EMBL" id="KRY72982.1"/>
    </source>
</evidence>
<dbReference type="AlphaFoldDB" id="A0A0V1EGX2"/>
<reference evidence="1 2" key="1">
    <citation type="submission" date="2015-01" db="EMBL/GenBank/DDBJ databases">
        <title>Evolution of Trichinella species and genotypes.</title>
        <authorList>
            <person name="Korhonen P.K."/>
            <person name="Edoardo P."/>
            <person name="Giuseppe L.R."/>
            <person name="Gasser R.B."/>
        </authorList>
    </citation>
    <scope>NUCLEOTIDE SEQUENCE [LARGE SCALE GENOMIC DNA]</scope>
    <source>
        <strain evidence="1">ISS13</strain>
    </source>
</reference>
<proteinExistence type="predicted"/>
<gene>
    <name evidence="1" type="ORF">T4A_6294</name>
</gene>